<dbReference type="InterPro" id="IPR051673">
    <property type="entry name" value="SSDNA_exonuclease_RecJ"/>
</dbReference>
<keyword evidence="5 9" id="KW-0269">Exonuclease</keyword>
<reference evidence="9 10" key="1">
    <citation type="journal article" date="2010" name="ISME J.">
        <title>Fine-scale evolution: genomic, phenotypic and ecological differentiation in two coexisting Salinibacter ruber strains.</title>
        <authorList>
            <person name="Pena A."/>
            <person name="Teeling H."/>
            <person name="Huerta-Cepas J."/>
            <person name="Santos F."/>
            <person name="Yarza P."/>
            <person name="Brito-Echeverria J."/>
            <person name="Lucio M."/>
            <person name="Schmitt-Kopplin P."/>
            <person name="Meseguer I."/>
            <person name="Schenowitz C."/>
            <person name="Dossat C."/>
            <person name="Barbe V."/>
            <person name="Dopazo J."/>
            <person name="Rossello-Mora R."/>
            <person name="Schuler M."/>
            <person name="Glockner F.O."/>
            <person name="Amann R."/>
            <person name="Gabaldon T."/>
            <person name="Anton J."/>
        </authorList>
    </citation>
    <scope>NUCLEOTIDE SEQUENCE [LARGE SCALE GENOMIC DNA]</scope>
    <source>
        <strain evidence="9 10">M8</strain>
    </source>
</reference>
<dbReference type="InterPro" id="IPR004610">
    <property type="entry name" value="RecJ"/>
</dbReference>
<comment type="similarity">
    <text evidence="1">Belongs to the RecJ family.</text>
</comment>
<dbReference type="InterPro" id="IPR038763">
    <property type="entry name" value="DHH_sf"/>
</dbReference>
<evidence type="ECO:0000313" key="9">
    <source>
        <dbReference type="EMBL" id="CBH25382.1"/>
    </source>
</evidence>
<dbReference type="Pfam" id="PF01368">
    <property type="entry name" value="DHH"/>
    <property type="match status" value="1"/>
</dbReference>
<evidence type="ECO:0000259" key="7">
    <source>
        <dbReference type="Pfam" id="PF02272"/>
    </source>
</evidence>
<dbReference type="GO" id="GO:0006310">
    <property type="term" value="P:DNA recombination"/>
    <property type="evidence" value="ECO:0007669"/>
    <property type="project" value="InterPro"/>
</dbReference>
<accession>D5HBH7</accession>
<dbReference type="PANTHER" id="PTHR30255:SF2">
    <property type="entry name" value="SINGLE-STRANDED-DNA-SPECIFIC EXONUCLEASE RECJ"/>
    <property type="match status" value="1"/>
</dbReference>
<dbReference type="InterPro" id="IPR003156">
    <property type="entry name" value="DHHA1_dom"/>
</dbReference>
<evidence type="ECO:0000256" key="2">
    <source>
        <dbReference type="ARBA" id="ARBA00019841"/>
    </source>
</evidence>
<dbReference type="KEGG" id="srm:SRM_02461"/>
<feature type="domain" description="DDH" evidence="6">
    <location>
        <begin position="126"/>
        <end position="274"/>
    </location>
</feature>
<sequence length="626" mass="68886">MSPFLHVRLFFKRNQSVALQRGLWCVLYIPTPLRVLFGHFSLLLMTYRWTPRALDEPDVVPRLQRELNDLPAPLARALALREVTTLEEAKHFFRADRSALHDPFGMAGMDAAAARLSDAIDDGTSVLVYGDYDVDGTTGTALFTDFLRDRGVDVSFFIPDRYEDGYGLCRRGLDAAAERGASLVVALDCGITAHEEAAYAQELGLDLIIADHHTPKETLPEALAVLDPKRPDDDYPFEELPGCGLAFKLVQAVLAHRDEAPDAAYEYLDLLALSTASDIVPLYGENRVLMAEGLEALQRSTRPGVQALADAADLDLQTVTSTGNIVFTLGPRINAAGRMEHASSAVELLLARSYEEAEPHAAELEQLNRERRRIDDTIEEEAVERAERQITSRSPHALVLYDPDWHLGVIGIVASSIVERFHKPTILLTHNGEAVKGSARSIEGINIYEALADCEDVLTQFGGHDHAAGMSLEADDIDAFRDRFDDAVGERVTPELLTPSIKVDASVDLDTIGSVADRFWAVLKQFGPFGPANPTPVFHAEDLDVVSARTVGSDDSHLKFEVRQRDASSGQTYDAIGFGMGEKLSVLRESQDTGTPVELLFSLEENTWNGRTTLQLKARDVRLDEA</sequence>
<keyword evidence="4 9" id="KW-0378">Hydrolase</keyword>
<dbReference type="HOGENOM" id="CLU_009736_5_2_10"/>
<evidence type="ECO:0000259" key="8">
    <source>
        <dbReference type="Pfam" id="PF17768"/>
    </source>
</evidence>
<keyword evidence="3" id="KW-0540">Nuclease</keyword>
<evidence type="ECO:0000259" key="6">
    <source>
        <dbReference type="Pfam" id="PF01368"/>
    </source>
</evidence>
<dbReference type="GO" id="GO:0008409">
    <property type="term" value="F:5'-3' exonuclease activity"/>
    <property type="evidence" value="ECO:0007669"/>
    <property type="project" value="InterPro"/>
</dbReference>
<dbReference type="Gene3D" id="3.90.1640.30">
    <property type="match status" value="1"/>
</dbReference>
<dbReference type="SUPFAM" id="SSF64182">
    <property type="entry name" value="DHH phosphoesterases"/>
    <property type="match status" value="1"/>
</dbReference>
<evidence type="ECO:0000256" key="5">
    <source>
        <dbReference type="ARBA" id="ARBA00022839"/>
    </source>
</evidence>
<dbReference type="Pfam" id="PF17768">
    <property type="entry name" value="RecJ_OB"/>
    <property type="match status" value="1"/>
</dbReference>
<dbReference type="InterPro" id="IPR001667">
    <property type="entry name" value="DDH_dom"/>
</dbReference>
<dbReference type="PANTHER" id="PTHR30255">
    <property type="entry name" value="SINGLE-STRANDED-DNA-SPECIFIC EXONUCLEASE RECJ"/>
    <property type="match status" value="1"/>
</dbReference>
<dbReference type="AlphaFoldDB" id="D5HBH7"/>
<dbReference type="Gene3D" id="3.10.310.30">
    <property type="match status" value="1"/>
</dbReference>
<evidence type="ECO:0000313" key="10">
    <source>
        <dbReference type="Proteomes" id="UP000000933"/>
    </source>
</evidence>
<dbReference type="Pfam" id="PF02272">
    <property type="entry name" value="DHHA1"/>
    <property type="match status" value="1"/>
</dbReference>
<organism evidence="9 10">
    <name type="scientific">Salinibacter ruber (strain M8)</name>
    <dbReference type="NCBI Taxonomy" id="761659"/>
    <lineage>
        <taxon>Bacteria</taxon>
        <taxon>Pseudomonadati</taxon>
        <taxon>Rhodothermota</taxon>
        <taxon>Rhodothermia</taxon>
        <taxon>Rhodothermales</taxon>
        <taxon>Salinibacteraceae</taxon>
        <taxon>Salinibacter</taxon>
    </lineage>
</organism>
<feature type="domain" description="RecJ OB" evidence="8">
    <location>
        <begin position="504"/>
        <end position="620"/>
    </location>
</feature>
<protein>
    <recommendedName>
        <fullName evidence="2">Single-stranded-DNA-specific exonuclease RecJ</fullName>
    </recommendedName>
</protein>
<dbReference type="InterPro" id="IPR041122">
    <property type="entry name" value="RecJ_OB"/>
</dbReference>
<name>D5HBH7_SALRM</name>
<dbReference type="GO" id="GO:0003676">
    <property type="term" value="F:nucleic acid binding"/>
    <property type="evidence" value="ECO:0007669"/>
    <property type="project" value="InterPro"/>
</dbReference>
<evidence type="ECO:0000256" key="4">
    <source>
        <dbReference type="ARBA" id="ARBA00022801"/>
    </source>
</evidence>
<dbReference type="EMBL" id="FP565814">
    <property type="protein sequence ID" value="CBH25382.1"/>
    <property type="molecule type" value="Genomic_DNA"/>
</dbReference>
<dbReference type="Proteomes" id="UP000000933">
    <property type="component" value="Chromosome"/>
</dbReference>
<gene>
    <name evidence="9" type="primary">recJ</name>
    <name evidence="9" type="ordered locus">SRM_02461</name>
</gene>
<dbReference type="PATRIC" id="fig|761659.10.peg.2680"/>
<feature type="domain" description="DHHA1" evidence="7">
    <location>
        <begin position="397"/>
        <end position="489"/>
    </location>
</feature>
<dbReference type="NCBIfam" id="TIGR00644">
    <property type="entry name" value="recJ"/>
    <property type="match status" value="1"/>
</dbReference>
<reference evidence="10" key="2">
    <citation type="submission" date="2010-04" db="EMBL/GenBank/DDBJ databases">
        <title>Genome sequence of Salinibacter ruber M8.</title>
        <authorList>
            <consortium name="Genoscope"/>
        </authorList>
    </citation>
    <scope>NUCLEOTIDE SEQUENCE [LARGE SCALE GENOMIC DNA]</scope>
    <source>
        <strain evidence="10">M8</strain>
    </source>
</reference>
<proteinExistence type="inferred from homology"/>
<dbReference type="GO" id="GO:0006281">
    <property type="term" value="P:DNA repair"/>
    <property type="evidence" value="ECO:0007669"/>
    <property type="project" value="InterPro"/>
</dbReference>
<evidence type="ECO:0000256" key="1">
    <source>
        <dbReference type="ARBA" id="ARBA00005915"/>
    </source>
</evidence>
<evidence type="ECO:0000256" key="3">
    <source>
        <dbReference type="ARBA" id="ARBA00022722"/>
    </source>
</evidence>